<sequence length="120" mass="13365">MKIVNLIITYLVGLVFFVFGIEHFVHLLPKPEMTGDAATWAGILMSSGYMTVVKILEIAFGAMLLANFKRPLAWLLLLPIVVNIALFEVFIAKTPGIGIALLLMNSYMVYSNRETYKGLI</sequence>
<proteinExistence type="predicted"/>
<keyword evidence="1" id="KW-0472">Membrane</keyword>
<dbReference type="RefSeq" id="WP_015027337.1">
    <property type="nucleotide sequence ID" value="NC_018748.1"/>
</dbReference>
<keyword evidence="1" id="KW-1133">Transmembrane helix</keyword>
<feature type="transmembrane region" description="Helical" evidence="1">
    <location>
        <begin position="40"/>
        <end position="65"/>
    </location>
</feature>
<evidence type="ECO:0000313" key="3">
    <source>
        <dbReference type="Proteomes" id="UP000002875"/>
    </source>
</evidence>
<name>A0ABN4ABT7_EMTOG</name>
<keyword evidence="3" id="KW-1185">Reference proteome</keyword>
<evidence type="ECO:0000313" key="2">
    <source>
        <dbReference type="EMBL" id="AFK01634.1"/>
    </source>
</evidence>
<feature type="transmembrane region" description="Helical" evidence="1">
    <location>
        <begin position="7"/>
        <end position="28"/>
    </location>
</feature>
<evidence type="ECO:0008006" key="4">
    <source>
        <dbReference type="Google" id="ProtNLM"/>
    </source>
</evidence>
<keyword evidence="1" id="KW-0812">Transmembrane</keyword>
<dbReference type="Proteomes" id="UP000002875">
    <property type="component" value="Chromosome"/>
</dbReference>
<protein>
    <recommendedName>
        <fullName evidence="4">DoxX family protein</fullName>
    </recommendedName>
</protein>
<organism evidence="2 3">
    <name type="scientific">Emticicia oligotrophica (strain DSM 17448 / CIP 109782 / MTCC 6937 / GPTSA100-15)</name>
    <dbReference type="NCBI Taxonomy" id="929562"/>
    <lineage>
        <taxon>Bacteria</taxon>
        <taxon>Pseudomonadati</taxon>
        <taxon>Bacteroidota</taxon>
        <taxon>Cytophagia</taxon>
        <taxon>Cytophagales</taxon>
        <taxon>Leadbetterellaceae</taxon>
        <taxon>Emticicia</taxon>
    </lineage>
</organism>
<accession>A0ABN4ABT7</accession>
<feature type="transmembrane region" description="Helical" evidence="1">
    <location>
        <begin position="72"/>
        <end position="91"/>
    </location>
</feature>
<reference evidence="2 3" key="1">
    <citation type="submission" date="2011-07" db="EMBL/GenBank/DDBJ databases">
        <title>The complete genome of chromosome of Emticicia oligotrophica DSM 17448.</title>
        <authorList>
            <consortium name="US DOE Joint Genome Institute (JGI-PGF)"/>
            <person name="Lucas S."/>
            <person name="Han J."/>
            <person name="Lapidus A."/>
            <person name="Bruce D."/>
            <person name="Goodwin L."/>
            <person name="Pitluck S."/>
            <person name="Peters L."/>
            <person name="Kyrpides N."/>
            <person name="Mavromatis K."/>
            <person name="Ivanova N."/>
            <person name="Ovchinnikova G."/>
            <person name="Teshima H."/>
            <person name="Detter J.C."/>
            <person name="Tapia R."/>
            <person name="Han C."/>
            <person name="Land M."/>
            <person name="Hauser L."/>
            <person name="Markowitz V."/>
            <person name="Cheng J.-F."/>
            <person name="Hugenholtz P."/>
            <person name="Woyke T."/>
            <person name="Wu D."/>
            <person name="Tindall B."/>
            <person name="Pomrenke H."/>
            <person name="Brambilla E."/>
            <person name="Klenk H.-P."/>
            <person name="Eisen J.A."/>
        </authorList>
    </citation>
    <scope>NUCLEOTIDE SEQUENCE [LARGE SCALE GENOMIC DNA]</scope>
    <source>
        <strain evidence="2 3">DSM 17448</strain>
    </source>
</reference>
<evidence type="ECO:0000256" key="1">
    <source>
        <dbReference type="SAM" id="Phobius"/>
    </source>
</evidence>
<gene>
    <name evidence="2" type="ordered locus">Emtol_0480</name>
</gene>
<dbReference type="EMBL" id="CP002961">
    <property type="protein sequence ID" value="AFK01634.1"/>
    <property type="molecule type" value="Genomic_DNA"/>
</dbReference>